<comment type="similarity">
    <text evidence="2">Belongs to the APC3/CDC27 family.</text>
</comment>
<dbReference type="Pfam" id="PF12895">
    <property type="entry name" value="ANAPC3"/>
    <property type="match status" value="1"/>
</dbReference>
<feature type="region of interest" description="Disordered" evidence="4">
    <location>
        <begin position="288"/>
        <end position="311"/>
    </location>
</feature>
<dbReference type="InterPro" id="IPR019734">
    <property type="entry name" value="TPR_rpt"/>
</dbReference>
<evidence type="ECO:0000313" key="6">
    <source>
        <dbReference type="Proteomes" id="UP001255856"/>
    </source>
</evidence>
<dbReference type="SMART" id="SM00028">
    <property type="entry name" value="TPR"/>
    <property type="match status" value="5"/>
</dbReference>
<dbReference type="GO" id="GO:0031145">
    <property type="term" value="P:anaphase-promoting complex-dependent catabolic process"/>
    <property type="evidence" value="ECO:0007669"/>
    <property type="project" value="TreeGrafter"/>
</dbReference>
<dbReference type="PANTHER" id="PTHR12558:SF13">
    <property type="entry name" value="CELL DIVISION CYCLE PROTEIN 27 HOMOLOG"/>
    <property type="match status" value="1"/>
</dbReference>
<evidence type="ECO:0000256" key="2">
    <source>
        <dbReference type="ARBA" id="ARBA00038210"/>
    </source>
</evidence>
<feature type="compositionally biased region" description="Low complexity" evidence="4">
    <location>
        <begin position="613"/>
        <end position="622"/>
    </location>
</feature>
<evidence type="ECO:0000256" key="1">
    <source>
        <dbReference type="ARBA" id="ARBA00022803"/>
    </source>
</evidence>
<protein>
    <submittedName>
        <fullName evidence="5">Uncharacterized protein</fullName>
    </submittedName>
</protein>
<feature type="compositionally biased region" description="Low complexity" evidence="4">
    <location>
        <begin position="294"/>
        <end position="311"/>
    </location>
</feature>
<reference evidence="5" key="1">
    <citation type="submission" date="2021-01" db="EMBL/GenBank/DDBJ databases">
        <authorList>
            <person name="Eckstrom K.M.E."/>
        </authorList>
    </citation>
    <scope>NUCLEOTIDE SEQUENCE</scope>
    <source>
        <strain evidence="5">UVCC 0001</strain>
    </source>
</reference>
<dbReference type="SUPFAM" id="SSF48452">
    <property type="entry name" value="TPR-like"/>
    <property type="match status" value="2"/>
</dbReference>
<dbReference type="GO" id="GO:0005680">
    <property type="term" value="C:anaphase-promoting complex"/>
    <property type="evidence" value="ECO:0007669"/>
    <property type="project" value="TreeGrafter"/>
</dbReference>
<dbReference type="GO" id="GO:0016567">
    <property type="term" value="P:protein ubiquitination"/>
    <property type="evidence" value="ECO:0007669"/>
    <property type="project" value="TreeGrafter"/>
</dbReference>
<keyword evidence="6" id="KW-1185">Reference proteome</keyword>
<feature type="region of interest" description="Disordered" evidence="4">
    <location>
        <begin position="591"/>
        <end position="660"/>
    </location>
</feature>
<keyword evidence="1 3" id="KW-0802">TPR repeat</keyword>
<feature type="region of interest" description="Disordered" evidence="4">
    <location>
        <begin position="249"/>
        <end position="271"/>
    </location>
</feature>
<evidence type="ECO:0000256" key="3">
    <source>
        <dbReference type="PROSITE-ProRule" id="PRU00339"/>
    </source>
</evidence>
<dbReference type="EMBL" id="JASFZW010000001">
    <property type="protein sequence ID" value="KAK2080495.1"/>
    <property type="molecule type" value="Genomic_DNA"/>
</dbReference>
<dbReference type="GO" id="GO:0007091">
    <property type="term" value="P:metaphase/anaphase transition of mitotic cell cycle"/>
    <property type="evidence" value="ECO:0007669"/>
    <property type="project" value="TreeGrafter"/>
</dbReference>
<dbReference type="AlphaFoldDB" id="A0AAD9INY8"/>
<gene>
    <name evidence="5" type="ORF">QBZ16_000348</name>
</gene>
<dbReference type="PROSITE" id="PS50005">
    <property type="entry name" value="TPR"/>
    <property type="match status" value="2"/>
</dbReference>
<feature type="repeat" description="TPR" evidence="3">
    <location>
        <begin position="526"/>
        <end position="559"/>
    </location>
</feature>
<evidence type="ECO:0000313" key="5">
    <source>
        <dbReference type="EMBL" id="KAK2080495.1"/>
    </source>
</evidence>
<feature type="compositionally biased region" description="Polar residues" evidence="4">
    <location>
        <begin position="128"/>
        <end position="142"/>
    </location>
</feature>
<feature type="repeat" description="TPR" evidence="3">
    <location>
        <begin position="492"/>
        <end position="525"/>
    </location>
</feature>
<dbReference type="PANTHER" id="PTHR12558">
    <property type="entry name" value="CELL DIVISION CYCLE 16,23,27"/>
    <property type="match status" value="1"/>
</dbReference>
<dbReference type="InterPro" id="IPR011990">
    <property type="entry name" value="TPR-like_helical_dom_sf"/>
</dbReference>
<organism evidence="5 6">
    <name type="scientific">Prototheca wickerhamii</name>
    <dbReference type="NCBI Taxonomy" id="3111"/>
    <lineage>
        <taxon>Eukaryota</taxon>
        <taxon>Viridiplantae</taxon>
        <taxon>Chlorophyta</taxon>
        <taxon>core chlorophytes</taxon>
        <taxon>Trebouxiophyceae</taxon>
        <taxon>Chlorellales</taxon>
        <taxon>Chlorellaceae</taxon>
        <taxon>Prototheca</taxon>
    </lineage>
</organism>
<feature type="compositionally biased region" description="Low complexity" evidence="4">
    <location>
        <begin position="172"/>
        <end position="187"/>
    </location>
</feature>
<evidence type="ECO:0000256" key="4">
    <source>
        <dbReference type="SAM" id="MobiDB-lite"/>
    </source>
</evidence>
<name>A0AAD9INY8_PROWI</name>
<dbReference type="Gene3D" id="1.25.40.10">
    <property type="entry name" value="Tetratricopeptide repeat domain"/>
    <property type="match status" value="4"/>
</dbReference>
<sequence>MYDSAVFLSERLVAELPTEENVYLLARCYHASNQPHRVYHYLKGSRHIPSRFLFATVCIALNRLPEAEEALTLVPGTRKAALRADPMLWAAFEALCTLGAEPEAEAYLRSTAAEPAIVPDAGWRHTPAAQTPLSSEDPSSLGPSAATDRSSTGLTSRLRTSLDFASPAQSWAAPGTPGQPAAASPGGFSFQAPSTRAAAHQTPTMLVGTSATPVGGLATRLATPASSASSTFITPSPAGPVMPVPQPVRKAPGHSIRPPWPPRPAQQAPRREAKLRRLFDTEELHHDMQSVPSAAAEAAAPADGAEAAAVPRSGDGLDPLALLRALGRGLLHLSFYRCEEAVAAFRSLPRSQYATGWVLSCEGRALAEGVRYRESAAAFERARAADPTLLRGLETYSTVLWQLKRGPELSALAQQALRLDRLSPVAWCVAGNCFSLQREHATALRFFRRATQLDGTASAAHALAGHELRAVEAHDAALAAYRAAARADPRHYVAWYGMGAVYARLERWAMAEHHFRRAAALRPASSALLCHLGGALRRLGRAAEALRTLRRAVELDPKNPLARFEAAALLAAAGRPREALRELRALHDAAPAGPQHALPDGPHAPPPRRAGRRAALLQRGARPPAPGRRRRPHQGRHRAPPRRGRRRGPGRRSLGRGHVM</sequence>
<dbReference type="GO" id="GO:0051301">
    <property type="term" value="P:cell division"/>
    <property type="evidence" value="ECO:0007669"/>
    <property type="project" value="TreeGrafter"/>
</dbReference>
<proteinExistence type="inferred from homology"/>
<comment type="caution">
    <text evidence="5">The sequence shown here is derived from an EMBL/GenBank/DDBJ whole genome shotgun (WGS) entry which is preliminary data.</text>
</comment>
<feature type="region of interest" description="Disordered" evidence="4">
    <location>
        <begin position="118"/>
        <end position="189"/>
    </location>
</feature>
<feature type="compositionally biased region" description="Basic residues" evidence="4">
    <location>
        <begin position="627"/>
        <end position="660"/>
    </location>
</feature>
<dbReference type="GO" id="GO:0005737">
    <property type="term" value="C:cytoplasm"/>
    <property type="evidence" value="ECO:0007669"/>
    <property type="project" value="TreeGrafter"/>
</dbReference>
<dbReference type="Pfam" id="PF14559">
    <property type="entry name" value="TPR_19"/>
    <property type="match status" value="1"/>
</dbReference>
<feature type="compositionally biased region" description="Low complexity" evidence="4">
    <location>
        <begin position="149"/>
        <end position="162"/>
    </location>
</feature>
<dbReference type="Proteomes" id="UP001255856">
    <property type="component" value="Unassembled WGS sequence"/>
</dbReference>
<accession>A0AAD9INY8</accession>